<dbReference type="SUPFAM" id="SSF53335">
    <property type="entry name" value="S-adenosyl-L-methionine-dependent methyltransferases"/>
    <property type="match status" value="1"/>
</dbReference>
<evidence type="ECO:0000313" key="4">
    <source>
        <dbReference type="EMBL" id="GAA4333809.1"/>
    </source>
</evidence>
<gene>
    <name evidence="4" type="ORF">GCM10023144_25450</name>
</gene>
<dbReference type="PANTHER" id="PTHR11579">
    <property type="entry name" value="PROTEIN-L-ISOASPARTATE O-METHYLTRANSFERASE"/>
    <property type="match status" value="1"/>
</dbReference>
<accession>A0ABP8H3C5</accession>
<keyword evidence="5" id="KW-1185">Reference proteome</keyword>
<sequence>MNAVVNLPDIEQARFNMVEQQIRPWDVLDQNVLDLLFRVKREEFVPPALRSLAFADTDIPLKFDDFDTGECMLAPKVEARLQQELSLKPTDSVLEIGTGSGYQTALLASQARTVTSVEILPRLSAFAKENLKRAGITNAELQVGDGSKGWGSTEYDAILVTGSVPEVPDSLKYQLRVGGRLVIIVGQAPVMTAWLIVRTTAASFETTSLFETLVKPLRGVSVSKFKF</sequence>
<dbReference type="RefSeq" id="WP_345249976.1">
    <property type="nucleotide sequence ID" value="NZ_BAABFO010000011.1"/>
</dbReference>
<dbReference type="CDD" id="cd02440">
    <property type="entry name" value="AdoMet_MTases"/>
    <property type="match status" value="1"/>
</dbReference>
<dbReference type="InterPro" id="IPR029063">
    <property type="entry name" value="SAM-dependent_MTases_sf"/>
</dbReference>
<dbReference type="InterPro" id="IPR000682">
    <property type="entry name" value="PCMT"/>
</dbReference>
<evidence type="ECO:0000256" key="1">
    <source>
        <dbReference type="ARBA" id="ARBA00005369"/>
    </source>
</evidence>
<evidence type="ECO:0000313" key="5">
    <source>
        <dbReference type="Proteomes" id="UP001501671"/>
    </source>
</evidence>
<protein>
    <recommendedName>
        <fullName evidence="2">Protein-L-isoaspartate O-methyltransferase</fullName>
    </recommendedName>
    <alternativeName>
        <fullName evidence="3">Protein L-isoaspartyl methyltransferase</fullName>
    </alternativeName>
</protein>
<comment type="caution">
    <text evidence="4">The sequence shown here is derived from an EMBL/GenBank/DDBJ whole genome shotgun (WGS) entry which is preliminary data.</text>
</comment>
<evidence type="ECO:0000256" key="2">
    <source>
        <dbReference type="ARBA" id="ARBA00013346"/>
    </source>
</evidence>
<comment type="similarity">
    <text evidence="1">Belongs to the methyltransferase superfamily. L-isoaspartyl/D-aspartyl protein methyltransferase family.</text>
</comment>
<evidence type="ECO:0000256" key="3">
    <source>
        <dbReference type="ARBA" id="ARBA00030757"/>
    </source>
</evidence>
<reference evidence="5" key="1">
    <citation type="journal article" date="2019" name="Int. J. Syst. Evol. Microbiol.">
        <title>The Global Catalogue of Microorganisms (GCM) 10K type strain sequencing project: providing services to taxonomists for standard genome sequencing and annotation.</title>
        <authorList>
            <consortium name="The Broad Institute Genomics Platform"/>
            <consortium name="The Broad Institute Genome Sequencing Center for Infectious Disease"/>
            <person name="Wu L."/>
            <person name="Ma J."/>
        </authorList>
    </citation>
    <scope>NUCLEOTIDE SEQUENCE [LARGE SCALE GENOMIC DNA]</scope>
    <source>
        <strain evidence="5">JCM 17666</strain>
    </source>
</reference>
<dbReference type="Gene3D" id="3.40.50.150">
    <property type="entry name" value="Vaccinia Virus protein VP39"/>
    <property type="match status" value="1"/>
</dbReference>
<dbReference type="Pfam" id="PF01135">
    <property type="entry name" value="PCMT"/>
    <property type="match status" value="1"/>
</dbReference>
<organism evidence="4 5">
    <name type="scientific">Pigmentiphaga soli</name>
    <dbReference type="NCBI Taxonomy" id="1007095"/>
    <lineage>
        <taxon>Bacteria</taxon>
        <taxon>Pseudomonadati</taxon>
        <taxon>Pseudomonadota</taxon>
        <taxon>Betaproteobacteria</taxon>
        <taxon>Burkholderiales</taxon>
        <taxon>Alcaligenaceae</taxon>
        <taxon>Pigmentiphaga</taxon>
    </lineage>
</organism>
<proteinExistence type="inferred from homology"/>
<dbReference type="Proteomes" id="UP001501671">
    <property type="component" value="Unassembled WGS sequence"/>
</dbReference>
<dbReference type="PANTHER" id="PTHR11579:SF18">
    <property type="entry name" value="PROTEIN-L-ISOASPARTATE O-METHYLTRANSFERASE"/>
    <property type="match status" value="1"/>
</dbReference>
<dbReference type="EMBL" id="BAABFO010000011">
    <property type="protein sequence ID" value="GAA4333809.1"/>
    <property type="molecule type" value="Genomic_DNA"/>
</dbReference>
<name>A0ABP8H3C5_9BURK</name>